<dbReference type="InterPro" id="IPR050229">
    <property type="entry name" value="GlpE_sulfurtransferase"/>
</dbReference>
<dbReference type="InterPro" id="IPR036873">
    <property type="entry name" value="Rhodanese-like_dom_sf"/>
</dbReference>
<dbReference type="Gene3D" id="3.40.250.10">
    <property type="entry name" value="Rhodanese-like domain"/>
    <property type="match status" value="1"/>
</dbReference>
<comment type="caution">
    <text evidence="2">The sequence shown here is derived from an EMBL/GenBank/DDBJ whole genome shotgun (WGS) entry which is preliminary data.</text>
</comment>
<reference evidence="2 3" key="1">
    <citation type="submission" date="2020-07" db="EMBL/GenBank/DDBJ databases">
        <authorList>
            <person name="Feng H."/>
        </authorList>
    </citation>
    <scope>NUCLEOTIDE SEQUENCE [LARGE SCALE GENOMIC DNA]</scope>
    <source>
        <strain evidence="3">s-10</strain>
    </source>
</reference>
<dbReference type="EMBL" id="JACEIQ010000017">
    <property type="protein sequence ID" value="MBA4495636.1"/>
    <property type="molecule type" value="Genomic_DNA"/>
</dbReference>
<keyword evidence="3" id="KW-1185">Reference proteome</keyword>
<organism evidence="2 3">
    <name type="scientific">Paenactinomyces guangxiensis</name>
    <dbReference type="NCBI Taxonomy" id="1490290"/>
    <lineage>
        <taxon>Bacteria</taxon>
        <taxon>Bacillati</taxon>
        <taxon>Bacillota</taxon>
        <taxon>Bacilli</taxon>
        <taxon>Bacillales</taxon>
        <taxon>Thermoactinomycetaceae</taxon>
        <taxon>Paenactinomyces</taxon>
    </lineage>
</organism>
<protein>
    <submittedName>
        <fullName evidence="2">Rhodanese-like domain-containing protein</fullName>
    </submittedName>
</protein>
<gene>
    <name evidence="2" type="ORF">H1191_15165</name>
</gene>
<sequence>MCAEEFACKYKNRDFDPAEVQVIDVREPEEWEIYHLSGSKLIPLNTLPERLSEIDQQKKTYLLCAHGIRSLHAANYLLHNGFTDVVNVDGGIAEISLYLDQRESE</sequence>
<dbReference type="PROSITE" id="PS50206">
    <property type="entry name" value="RHODANESE_3"/>
    <property type="match status" value="1"/>
</dbReference>
<dbReference type="InterPro" id="IPR001763">
    <property type="entry name" value="Rhodanese-like_dom"/>
</dbReference>
<dbReference type="SMART" id="SM00450">
    <property type="entry name" value="RHOD"/>
    <property type="match status" value="1"/>
</dbReference>
<evidence type="ECO:0000313" key="2">
    <source>
        <dbReference type="EMBL" id="MBA4495636.1"/>
    </source>
</evidence>
<dbReference type="SUPFAM" id="SSF52821">
    <property type="entry name" value="Rhodanese/Cell cycle control phosphatase"/>
    <property type="match status" value="1"/>
</dbReference>
<evidence type="ECO:0000313" key="3">
    <source>
        <dbReference type="Proteomes" id="UP000535491"/>
    </source>
</evidence>
<dbReference type="Proteomes" id="UP000535491">
    <property type="component" value="Unassembled WGS sequence"/>
</dbReference>
<evidence type="ECO:0000259" key="1">
    <source>
        <dbReference type="PROSITE" id="PS50206"/>
    </source>
</evidence>
<accession>A0A7W1WT68</accession>
<dbReference type="AlphaFoldDB" id="A0A7W1WT68"/>
<dbReference type="PANTHER" id="PTHR43031">
    <property type="entry name" value="FAD-DEPENDENT OXIDOREDUCTASE"/>
    <property type="match status" value="1"/>
</dbReference>
<dbReference type="Pfam" id="PF00581">
    <property type="entry name" value="Rhodanese"/>
    <property type="match status" value="1"/>
</dbReference>
<proteinExistence type="predicted"/>
<feature type="domain" description="Rhodanese" evidence="1">
    <location>
        <begin position="16"/>
        <end position="104"/>
    </location>
</feature>
<dbReference type="PANTHER" id="PTHR43031:SF17">
    <property type="entry name" value="SULFURTRANSFERASE YTWF-RELATED"/>
    <property type="match status" value="1"/>
</dbReference>
<name>A0A7W1WT68_9BACL</name>